<feature type="domain" description="DUF8198" evidence="1">
    <location>
        <begin position="22"/>
        <end position="228"/>
    </location>
</feature>
<keyword evidence="3" id="KW-1185">Reference proteome</keyword>
<proteinExistence type="predicted"/>
<dbReference type="RefSeq" id="WP_310316738.1">
    <property type="nucleotide sequence ID" value="NZ_JAVDWU010000005.1"/>
</dbReference>
<evidence type="ECO:0000259" key="1">
    <source>
        <dbReference type="Pfam" id="PF26621"/>
    </source>
</evidence>
<evidence type="ECO:0000313" key="3">
    <source>
        <dbReference type="Proteomes" id="UP001265700"/>
    </source>
</evidence>
<protein>
    <recommendedName>
        <fullName evidence="1">DUF8198 domain-containing protein</fullName>
    </recommendedName>
</protein>
<sequence length="246" mass="27871">MNTSRSAADAIRLHLARVGELRDRAHQQGLAQAVHAIKRLQAQRFRGTYADFLARPPFAPATRFFLEELYGEHDFSERDRQFGRIAGALERMFPAAVSSLAVDLAETHALTEVLDHELASHWMTQPEDAPAALRYVNSWRRTGAHEDRLRQLTVVQHMGSELQRLTRNPSLRLGLKMMRRPAQLAGLSALQGFLESGFDSFAAMRNPDEFMQAIQMRERHWIDALFETDISVVAAELQAEIQRGLA</sequence>
<dbReference type="InterPro" id="IPR058511">
    <property type="entry name" value="DUF8198"/>
</dbReference>
<evidence type="ECO:0000313" key="2">
    <source>
        <dbReference type="EMBL" id="MDR7150728.1"/>
    </source>
</evidence>
<dbReference type="Pfam" id="PF26621">
    <property type="entry name" value="DUF8198"/>
    <property type="match status" value="1"/>
</dbReference>
<name>A0ABU1WNA0_9BURK</name>
<dbReference type="Proteomes" id="UP001265700">
    <property type="component" value="Unassembled WGS sequence"/>
</dbReference>
<dbReference type="EMBL" id="JAVDWU010000005">
    <property type="protein sequence ID" value="MDR7150728.1"/>
    <property type="molecule type" value="Genomic_DNA"/>
</dbReference>
<dbReference type="NCBIfam" id="NF047641">
    <property type="entry name" value="FFLEE_fam"/>
    <property type="match status" value="1"/>
</dbReference>
<reference evidence="2 3" key="1">
    <citation type="submission" date="2023-07" db="EMBL/GenBank/DDBJ databases">
        <title>Sorghum-associated microbial communities from plants grown in Nebraska, USA.</title>
        <authorList>
            <person name="Schachtman D."/>
        </authorList>
    </citation>
    <scope>NUCLEOTIDE SEQUENCE [LARGE SCALE GENOMIC DNA]</scope>
    <source>
        <strain evidence="2 3">4249</strain>
    </source>
</reference>
<organism evidence="2 3">
    <name type="scientific">Hydrogenophaga palleronii</name>
    <dbReference type="NCBI Taxonomy" id="65655"/>
    <lineage>
        <taxon>Bacteria</taxon>
        <taxon>Pseudomonadati</taxon>
        <taxon>Pseudomonadota</taxon>
        <taxon>Betaproteobacteria</taxon>
        <taxon>Burkholderiales</taxon>
        <taxon>Comamonadaceae</taxon>
        <taxon>Hydrogenophaga</taxon>
    </lineage>
</organism>
<gene>
    <name evidence="2" type="ORF">J2W49_002691</name>
</gene>
<accession>A0ABU1WNA0</accession>
<comment type="caution">
    <text evidence="2">The sequence shown here is derived from an EMBL/GenBank/DDBJ whole genome shotgun (WGS) entry which is preliminary data.</text>
</comment>
<dbReference type="InterPro" id="IPR058063">
    <property type="entry name" value="FFLEE_fam"/>
</dbReference>